<organism evidence="9">
    <name type="scientific">marine sediment metagenome</name>
    <dbReference type="NCBI Taxonomy" id="412755"/>
    <lineage>
        <taxon>unclassified sequences</taxon>
        <taxon>metagenomes</taxon>
        <taxon>ecological metagenomes</taxon>
    </lineage>
</organism>
<evidence type="ECO:0000256" key="1">
    <source>
        <dbReference type="ARBA" id="ARBA00004651"/>
    </source>
</evidence>
<dbReference type="Pfam" id="PF03023">
    <property type="entry name" value="MurJ"/>
    <property type="match status" value="1"/>
</dbReference>
<comment type="caution">
    <text evidence="9">The sequence shown here is derived from an EMBL/GenBank/DDBJ whole genome shotgun (WGS) entry which is preliminary data.</text>
</comment>
<evidence type="ECO:0008006" key="10">
    <source>
        <dbReference type="Google" id="ProtNLM"/>
    </source>
</evidence>
<evidence type="ECO:0000256" key="6">
    <source>
        <dbReference type="ARBA" id="ARBA00022989"/>
    </source>
</evidence>
<dbReference type="GO" id="GO:0015648">
    <property type="term" value="F:lipid-linked peptidoglycan transporter activity"/>
    <property type="evidence" value="ECO:0007669"/>
    <property type="project" value="TreeGrafter"/>
</dbReference>
<feature type="transmembrane region" description="Helical" evidence="8">
    <location>
        <begin position="40"/>
        <end position="65"/>
    </location>
</feature>
<proteinExistence type="predicted"/>
<reference evidence="9" key="1">
    <citation type="journal article" date="2014" name="Front. Microbiol.">
        <title>High frequency of phylogenetically diverse reductive dehalogenase-homologous genes in deep subseafloor sedimentary metagenomes.</title>
        <authorList>
            <person name="Kawai M."/>
            <person name="Futagami T."/>
            <person name="Toyoda A."/>
            <person name="Takaki Y."/>
            <person name="Nishi S."/>
            <person name="Hori S."/>
            <person name="Arai W."/>
            <person name="Tsubouchi T."/>
            <person name="Morono Y."/>
            <person name="Uchiyama I."/>
            <person name="Ito T."/>
            <person name="Fujiyama A."/>
            <person name="Inagaki F."/>
            <person name="Takami H."/>
        </authorList>
    </citation>
    <scope>NUCLEOTIDE SEQUENCE</scope>
    <source>
        <strain evidence="9">Expedition CK06-06</strain>
    </source>
</reference>
<evidence type="ECO:0000256" key="4">
    <source>
        <dbReference type="ARBA" id="ARBA00022960"/>
    </source>
</evidence>
<keyword evidence="4" id="KW-0133">Cell shape</keyword>
<protein>
    <recommendedName>
        <fullName evidence="10">Murein biosynthesis integral membrane protein MurJ</fullName>
    </recommendedName>
</protein>
<sequence length="170" mass="19205">ATFLVVLAILLSKISGLVRDQIMTGYFGITYDTDAFTWAYFIPNLFRVLFAESLIIAAFIPIYSTYLKRNQKDDLKIFVNSVVNIMVVVFLVISAVIFILSPEIGAILSKIANNQLDVYKFMVMNRIMIFSLVLMSLSGLVTGILNSHNIFTIPSLSYQDQIYPPLRPHL</sequence>
<dbReference type="PRINTS" id="PR01806">
    <property type="entry name" value="VIRFACTRMVIN"/>
</dbReference>
<evidence type="ECO:0000256" key="2">
    <source>
        <dbReference type="ARBA" id="ARBA00022475"/>
    </source>
</evidence>
<dbReference type="EMBL" id="BARV01002277">
    <property type="protein sequence ID" value="GAH90694.1"/>
    <property type="molecule type" value="Genomic_DNA"/>
</dbReference>
<keyword evidence="2" id="KW-1003">Cell membrane</keyword>
<dbReference type="GO" id="GO:0008360">
    <property type="term" value="P:regulation of cell shape"/>
    <property type="evidence" value="ECO:0007669"/>
    <property type="project" value="UniProtKB-KW"/>
</dbReference>
<dbReference type="InterPro" id="IPR004268">
    <property type="entry name" value="MurJ"/>
</dbReference>
<evidence type="ECO:0000256" key="3">
    <source>
        <dbReference type="ARBA" id="ARBA00022692"/>
    </source>
</evidence>
<accession>X1KKM4</accession>
<keyword evidence="7 8" id="KW-0472">Membrane</keyword>
<feature type="transmembrane region" description="Helical" evidence="8">
    <location>
        <begin position="121"/>
        <end position="145"/>
    </location>
</feature>
<dbReference type="GO" id="GO:0034204">
    <property type="term" value="P:lipid translocation"/>
    <property type="evidence" value="ECO:0007669"/>
    <property type="project" value="TreeGrafter"/>
</dbReference>
<dbReference type="InterPro" id="IPR051050">
    <property type="entry name" value="Lipid_II_flippase_MurJ/MviN"/>
</dbReference>
<feature type="non-terminal residue" evidence="9">
    <location>
        <position position="1"/>
    </location>
</feature>
<keyword evidence="6 8" id="KW-1133">Transmembrane helix</keyword>
<evidence type="ECO:0000256" key="8">
    <source>
        <dbReference type="SAM" id="Phobius"/>
    </source>
</evidence>
<gene>
    <name evidence="9" type="ORF">S06H3_05991</name>
</gene>
<keyword evidence="5" id="KW-0573">Peptidoglycan synthesis</keyword>
<keyword evidence="3 8" id="KW-0812">Transmembrane</keyword>
<dbReference type="AlphaFoldDB" id="X1KKM4"/>
<dbReference type="PANTHER" id="PTHR47019">
    <property type="entry name" value="LIPID II FLIPPASE MURJ"/>
    <property type="match status" value="1"/>
</dbReference>
<dbReference type="PANTHER" id="PTHR47019:SF1">
    <property type="entry name" value="LIPID II FLIPPASE MURJ"/>
    <property type="match status" value="1"/>
</dbReference>
<evidence type="ECO:0000256" key="5">
    <source>
        <dbReference type="ARBA" id="ARBA00022984"/>
    </source>
</evidence>
<evidence type="ECO:0000313" key="9">
    <source>
        <dbReference type="EMBL" id="GAH90694.1"/>
    </source>
</evidence>
<feature type="transmembrane region" description="Helical" evidence="8">
    <location>
        <begin position="77"/>
        <end position="101"/>
    </location>
</feature>
<dbReference type="GO" id="GO:0005886">
    <property type="term" value="C:plasma membrane"/>
    <property type="evidence" value="ECO:0007669"/>
    <property type="project" value="UniProtKB-SubCell"/>
</dbReference>
<comment type="subcellular location">
    <subcellularLocation>
        <location evidence="1">Cell membrane</location>
        <topology evidence="1">Multi-pass membrane protein</topology>
    </subcellularLocation>
</comment>
<dbReference type="GO" id="GO:0009252">
    <property type="term" value="P:peptidoglycan biosynthetic process"/>
    <property type="evidence" value="ECO:0007669"/>
    <property type="project" value="UniProtKB-KW"/>
</dbReference>
<evidence type="ECO:0000256" key="7">
    <source>
        <dbReference type="ARBA" id="ARBA00023136"/>
    </source>
</evidence>
<name>X1KKM4_9ZZZZ</name>